<evidence type="ECO:0000313" key="2">
    <source>
        <dbReference type="EMBL" id="CAD5232957.1"/>
    </source>
</evidence>
<dbReference type="EMBL" id="CAJFDI010000005">
    <property type="protein sequence ID" value="CAD5232957.1"/>
    <property type="molecule type" value="Genomic_DNA"/>
</dbReference>
<name>A0A1I7S9X7_BURXY</name>
<sequence length="314" mass="36014">MTEPSTSAFDQAQTLQLLSEEVSGCDRCYQRYYSILQNKPHLFDSRRKRQKPPKIKSKLDFQNHPLFPNADLTGGGLIEAGELGKSVLDLSTAISRASTLSPKRKAQQLEQTCKNIHLCELHLENLKKELLEVLVKKIELRIDGLINEVSDEGKRVLAPIKEKYALKKQELNERCRLQMEGLRRQLEADIDFEERNSKLLIERAKQSRLKQIDDQLAEIGCTGEDFLVNGPKLEVLESEIVEVEAPNFKGQVVLPLNEKADQKLRELERKELQAFCLYARAPERVGRRMKKKPVDIKVNNVQLNGNFWAPMEVE</sequence>
<evidence type="ECO:0000313" key="6">
    <source>
        <dbReference type="WBParaSite" id="BXY_0982400.1"/>
    </source>
</evidence>
<reference evidence="6" key="1">
    <citation type="submission" date="2016-11" db="UniProtKB">
        <authorList>
            <consortium name="WormBaseParasite"/>
        </authorList>
    </citation>
    <scope>IDENTIFICATION</scope>
</reference>
<evidence type="ECO:0000313" key="3">
    <source>
        <dbReference type="EMBL" id="CAG9126200.1"/>
    </source>
</evidence>
<evidence type="ECO:0000313" key="5">
    <source>
        <dbReference type="Proteomes" id="UP000659654"/>
    </source>
</evidence>
<feature type="coiled-coil region" evidence="1">
    <location>
        <begin position="176"/>
        <end position="203"/>
    </location>
</feature>
<dbReference type="Proteomes" id="UP000095284">
    <property type="component" value="Unplaced"/>
</dbReference>
<organism evidence="4 6">
    <name type="scientific">Bursaphelenchus xylophilus</name>
    <name type="common">Pinewood nematode worm</name>
    <name type="synonym">Aphelenchoides xylophilus</name>
    <dbReference type="NCBI Taxonomy" id="6326"/>
    <lineage>
        <taxon>Eukaryota</taxon>
        <taxon>Metazoa</taxon>
        <taxon>Ecdysozoa</taxon>
        <taxon>Nematoda</taxon>
        <taxon>Chromadorea</taxon>
        <taxon>Rhabditida</taxon>
        <taxon>Tylenchina</taxon>
        <taxon>Tylenchomorpha</taxon>
        <taxon>Aphelenchoidea</taxon>
        <taxon>Aphelenchoididae</taxon>
        <taxon>Bursaphelenchus</taxon>
    </lineage>
</organism>
<reference evidence="3" key="2">
    <citation type="submission" date="2020-08" db="EMBL/GenBank/DDBJ databases">
        <authorList>
            <person name="Kikuchi T."/>
        </authorList>
    </citation>
    <scope>NUCLEOTIDE SEQUENCE</scope>
    <source>
        <strain evidence="2">Ka4C1</strain>
    </source>
</reference>
<dbReference type="EMBL" id="CAJFCV020000005">
    <property type="protein sequence ID" value="CAG9126200.1"/>
    <property type="molecule type" value="Genomic_DNA"/>
</dbReference>
<dbReference type="WBParaSite" id="BXY_0982400.1">
    <property type="protein sequence ID" value="BXY_0982400.1"/>
    <property type="gene ID" value="BXY_0982400"/>
</dbReference>
<gene>
    <name evidence="2" type="ORF">BXYJ_LOCUS13048</name>
</gene>
<dbReference type="Proteomes" id="UP000582659">
    <property type="component" value="Unassembled WGS sequence"/>
</dbReference>
<keyword evidence="1" id="KW-0175">Coiled coil</keyword>
<evidence type="ECO:0000256" key="1">
    <source>
        <dbReference type="SAM" id="Coils"/>
    </source>
</evidence>
<evidence type="ECO:0000313" key="4">
    <source>
        <dbReference type="Proteomes" id="UP000095284"/>
    </source>
</evidence>
<keyword evidence="5" id="KW-1185">Reference proteome</keyword>
<protein>
    <submittedName>
        <fullName evidence="2">(pine wood nematode) hypothetical protein</fullName>
    </submittedName>
</protein>
<accession>A0A1I7S9X7</accession>
<dbReference type="AlphaFoldDB" id="A0A1I7S9X7"/>
<proteinExistence type="predicted"/>
<dbReference type="OrthoDB" id="5804270at2759"/>
<dbReference type="Proteomes" id="UP000659654">
    <property type="component" value="Unassembled WGS sequence"/>
</dbReference>